<organism evidence="2 3">
    <name type="scientific">Saccharopolyspora gregorii</name>
    <dbReference type="NCBI Taxonomy" id="33914"/>
    <lineage>
        <taxon>Bacteria</taxon>
        <taxon>Bacillati</taxon>
        <taxon>Actinomycetota</taxon>
        <taxon>Actinomycetes</taxon>
        <taxon>Pseudonocardiales</taxon>
        <taxon>Pseudonocardiaceae</taxon>
        <taxon>Saccharopolyspora</taxon>
    </lineage>
</organism>
<keyword evidence="3" id="KW-1185">Reference proteome</keyword>
<evidence type="ECO:0000313" key="3">
    <source>
        <dbReference type="Proteomes" id="UP001500483"/>
    </source>
</evidence>
<reference evidence="3" key="1">
    <citation type="journal article" date="2019" name="Int. J. Syst. Evol. Microbiol.">
        <title>The Global Catalogue of Microorganisms (GCM) 10K type strain sequencing project: providing services to taxonomists for standard genome sequencing and annotation.</title>
        <authorList>
            <consortium name="The Broad Institute Genomics Platform"/>
            <consortium name="The Broad Institute Genome Sequencing Center for Infectious Disease"/>
            <person name="Wu L."/>
            <person name="Ma J."/>
        </authorList>
    </citation>
    <scope>NUCLEOTIDE SEQUENCE [LARGE SCALE GENOMIC DNA]</scope>
    <source>
        <strain evidence="3">JCM 9687</strain>
    </source>
</reference>
<name>A0ABP6RYS9_9PSEU</name>
<comment type="caution">
    <text evidence="2">The sequence shown here is derived from an EMBL/GenBank/DDBJ whole genome shotgun (WGS) entry which is preliminary data.</text>
</comment>
<feature type="compositionally biased region" description="Basic and acidic residues" evidence="1">
    <location>
        <begin position="49"/>
        <end position="66"/>
    </location>
</feature>
<gene>
    <name evidence="2" type="ORF">GCM10020366_55970</name>
</gene>
<sequence length="105" mass="11607">MPGNHRTPRTRLLMSLGGSRSNEGARDVAIDAGDAPARGGGRRRRRAPHREVPVGRDRRRDPDRRCVSGNDGRTGNVRTTRAAPVPNVRARGPRRPKCIRELGEK</sequence>
<evidence type="ECO:0000313" key="2">
    <source>
        <dbReference type="EMBL" id="GAA3363562.1"/>
    </source>
</evidence>
<feature type="region of interest" description="Disordered" evidence="1">
    <location>
        <begin position="1"/>
        <end position="105"/>
    </location>
</feature>
<evidence type="ECO:0000256" key="1">
    <source>
        <dbReference type="SAM" id="MobiDB-lite"/>
    </source>
</evidence>
<dbReference type="EMBL" id="BAAAYK010000038">
    <property type="protein sequence ID" value="GAA3363562.1"/>
    <property type="molecule type" value="Genomic_DNA"/>
</dbReference>
<protein>
    <submittedName>
        <fullName evidence="2">Uncharacterized protein</fullName>
    </submittedName>
</protein>
<dbReference type="Proteomes" id="UP001500483">
    <property type="component" value="Unassembled WGS sequence"/>
</dbReference>
<accession>A0ABP6RYS9</accession>
<proteinExistence type="predicted"/>